<evidence type="ECO:0000313" key="2">
    <source>
        <dbReference type="Proteomes" id="UP000559182"/>
    </source>
</evidence>
<evidence type="ECO:0000313" key="1">
    <source>
        <dbReference type="EMBL" id="MBB2890159.1"/>
    </source>
</evidence>
<protein>
    <recommendedName>
        <fullName evidence="3">DUF1839 family protein</fullName>
    </recommendedName>
</protein>
<organism evidence="1 2">
    <name type="scientific">Flexivirga oryzae</name>
    <dbReference type="NCBI Taxonomy" id="1794944"/>
    <lineage>
        <taxon>Bacteria</taxon>
        <taxon>Bacillati</taxon>
        <taxon>Actinomycetota</taxon>
        <taxon>Actinomycetes</taxon>
        <taxon>Micrococcales</taxon>
        <taxon>Dermacoccaceae</taxon>
        <taxon>Flexivirga</taxon>
    </lineage>
</organism>
<gene>
    <name evidence="1" type="ORF">FHU39_000143</name>
</gene>
<comment type="caution">
    <text evidence="1">The sequence shown here is derived from an EMBL/GenBank/DDBJ whole genome shotgun (WGS) entry which is preliminary data.</text>
</comment>
<dbReference type="Pfam" id="PF08893">
    <property type="entry name" value="DUF1839"/>
    <property type="match status" value="1"/>
</dbReference>
<proteinExistence type="predicted"/>
<dbReference type="AlphaFoldDB" id="A0A839MZZ1"/>
<dbReference type="RefSeq" id="WP_183318059.1">
    <property type="nucleotide sequence ID" value="NZ_JACHVQ010000001.1"/>
</dbReference>
<dbReference type="EMBL" id="JACHVQ010000001">
    <property type="protein sequence ID" value="MBB2890159.1"/>
    <property type="molecule type" value="Genomic_DNA"/>
</dbReference>
<dbReference type="InterPro" id="IPR014989">
    <property type="entry name" value="DUF1839"/>
</dbReference>
<keyword evidence="2" id="KW-1185">Reference proteome</keyword>
<sequence>MTTRLLPLTGDGYQTHPLHSTERIWTETNCYVDVWLELLHSLGLDPMVAGAFAISTDFEGDQWTFFKYPEADLRRAYGIDVHEMNPWRGVLEHVVEQLELGRLMTVEADSFYLPDTHGVSYQIEHVKSTIVPNAVDVQGRFLGYFHNAGYFELTGDDFDGIFRRGAHAEPALPPYTEIIRLDSVHHLTDDDAVDMAHTLLAEHVAKRPGDNPITRMAERTVRDLRWLRDQPPEKFHLWAFGTVRQCGACAETAASFLSWLTDHGGAAEAKEASRHWTNLAEQAKALQFALARAARGRQIDLSPIMQQMAEEWDSAQSLTSALAGP</sequence>
<reference evidence="1 2" key="1">
    <citation type="submission" date="2020-08" db="EMBL/GenBank/DDBJ databases">
        <title>Sequencing the genomes of 1000 actinobacteria strains.</title>
        <authorList>
            <person name="Klenk H.-P."/>
        </authorList>
    </citation>
    <scope>NUCLEOTIDE SEQUENCE [LARGE SCALE GENOMIC DNA]</scope>
    <source>
        <strain evidence="1 2">DSM 105369</strain>
    </source>
</reference>
<accession>A0A839MZZ1</accession>
<evidence type="ECO:0008006" key="3">
    <source>
        <dbReference type="Google" id="ProtNLM"/>
    </source>
</evidence>
<name>A0A839MZZ1_9MICO</name>
<dbReference type="Proteomes" id="UP000559182">
    <property type="component" value="Unassembled WGS sequence"/>
</dbReference>